<feature type="non-terminal residue" evidence="1">
    <location>
        <position position="1"/>
    </location>
</feature>
<dbReference type="AlphaFoldDB" id="A0A381TI55"/>
<dbReference type="InterPro" id="IPR036005">
    <property type="entry name" value="Creatinase/aminopeptidase-like"/>
</dbReference>
<protein>
    <recommendedName>
        <fullName evidence="2">Peptidase M24 domain-containing protein</fullName>
    </recommendedName>
</protein>
<dbReference type="EMBL" id="UINC01004595">
    <property type="protein sequence ID" value="SVA15499.1"/>
    <property type="molecule type" value="Genomic_DNA"/>
</dbReference>
<reference evidence="1" key="1">
    <citation type="submission" date="2018-05" db="EMBL/GenBank/DDBJ databases">
        <authorList>
            <person name="Lanie J.A."/>
            <person name="Ng W.-L."/>
            <person name="Kazmierczak K.M."/>
            <person name="Andrzejewski T.M."/>
            <person name="Davidsen T.M."/>
            <person name="Wayne K.J."/>
            <person name="Tettelin H."/>
            <person name="Glass J.I."/>
            <person name="Rusch D."/>
            <person name="Podicherti R."/>
            <person name="Tsui H.-C.T."/>
            <person name="Winkler M.E."/>
        </authorList>
    </citation>
    <scope>NUCLEOTIDE SEQUENCE</scope>
</reference>
<dbReference type="SUPFAM" id="SSF55920">
    <property type="entry name" value="Creatinase/aminopeptidase"/>
    <property type="match status" value="1"/>
</dbReference>
<organism evidence="1">
    <name type="scientific">marine metagenome</name>
    <dbReference type="NCBI Taxonomy" id="408172"/>
    <lineage>
        <taxon>unclassified sequences</taxon>
        <taxon>metagenomes</taxon>
        <taxon>ecological metagenomes</taxon>
    </lineage>
</organism>
<accession>A0A381TI55</accession>
<gene>
    <name evidence="1" type="ORF">METZ01_LOCUS68353</name>
</gene>
<sequence length="430" mass="47790">RLIRNDRLDLILPSAMRDHDIDMWIQGTRQGNPDPLEYEFGRTGGFIIFTDVGDRIERAVFGEVFGGQGAIENIDVRGSMEISRALTGYNPGDVDPSVYDELREYVESHNPERIGVNYSDWLAVADGISYTQFQKLEQILGPELSSRVVSAEHLITDFRSRRLSLEVAVQAITLELARQGAIAQLKGVVPGRTKLRDLRGASVLYSVTAEGKAAPGLPSSTDSRNYVLQPGDFFSLNYGGEKIFDFGFSSFTVDSKMHAYVLREGETEVPEGIQRAWDFGKRAQGIMRQHVRVGMTSGQALEEIVAAMEADGYIYTPFTDDGEQDYQMVRDYLGDGDTPGFYLDLHAQGNNDGELMTVGASIAPFRRDRDDLVIHPNHIFAFEYAVHTNLPDRPGYPISINFSNPQVVGPNGVEWIQVPNYGIYIISGTS</sequence>
<proteinExistence type="predicted"/>
<evidence type="ECO:0000313" key="1">
    <source>
        <dbReference type="EMBL" id="SVA15499.1"/>
    </source>
</evidence>
<name>A0A381TI55_9ZZZZ</name>
<evidence type="ECO:0008006" key="2">
    <source>
        <dbReference type="Google" id="ProtNLM"/>
    </source>
</evidence>